<evidence type="ECO:0000256" key="1">
    <source>
        <dbReference type="SAM" id="MobiDB-lite"/>
    </source>
</evidence>
<evidence type="ECO:0000313" key="3">
    <source>
        <dbReference type="EMBL" id="MYL35495.1"/>
    </source>
</evidence>
<reference evidence="3 4" key="1">
    <citation type="submission" date="2019-11" db="EMBL/GenBank/DDBJ databases">
        <title>Genome sequences of 17 halophilic strains isolated from different environments.</title>
        <authorList>
            <person name="Furrow R.E."/>
        </authorList>
    </citation>
    <scope>NUCLEOTIDE SEQUENCE [LARGE SCALE GENOMIC DNA]</scope>
    <source>
        <strain evidence="3 4">22514_16_FS</strain>
    </source>
</reference>
<dbReference type="AlphaFoldDB" id="A0A6I5A575"/>
<name>A0A6I5A575_9BACI</name>
<dbReference type="EMBL" id="WMEQ01000017">
    <property type="protein sequence ID" value="MYL35495.1"/>
    <property type="molecule type" value="Genomic_DNA"/>
</dbReference>
<evidence type="ECO:0000313" key="4">
    <source>
        <dbReference type="Proteomes" id="UP000468638"/>
    </source>
</evidence>
<protein>
    <recommendedName>
        <fullName evidence="2">TraG P-loop domain-containing protein</fullName>
    </recommendedName>
</protein>
<dbReference type="Gene3D" id="3.40.50.300">
    <property type="entry name" value="P-loop containing nucleotide triphosphate hydrolases"/>
    <property type="match status" value="1"/>
</dbReference>
<dbReference type="SUPFAM" id="SSF52540">
    <property type="entry name" value="P-loop containing nucleoside triphosphate hydrolases"/>
    <property type="match status" value="1"/>
</dbReference>
<gene>
    <name evidence="3" type="ORF">GLW05_18095</name>
</gene>
<dbReference type="PANTHER" id="PTHR30121">
    <property type="entry name" value="UNCHARACTERIZED PROTEIN YJGR-RELATED"/>
    <property type="match status" value="1"/>
</dbReference>
<sequence>MKLWPFKRKKKEQHSEHDQVEKQSSKRNKEQLEMSYDRSDFMNKIGLTGFDVPVRPKDRGYQCDVKAGGEYPFRSYILDFGNTSLATGELDTLYRAGSINVNFHISKLTRNQAVSKYKRAVTDEGARALNAAKAGNDLEVKEAQKAEAEAQRLFDEISEGYNNGFLGTMAVTMFAENERSLENMGMLIQDSLQHNEHTLRPLYNRQRDGWLSTLPLSNNHLTDGTDRRFFDRTAIVAASPFYSSKIPFTGGVPVGPNIHTNNMEFLNVFAPYLDNYSTLIAGTSGSGKSFGNKHISSGQVLLGYRIFSIDPDGENGPICTLLGGKEVEIREGGNCTINICALTEEEIEKTLPDGRKTSEIIVPIGKKQGHILTFYNKLLGGLTPEEKAVIKEAIKDVIADWGITEDPTSLYEAEKRPVRLPNGDVEHKKPRKREFTLLDIYKRFLLNCTDGYDLENLTYKEITDPDAKRLLKVCRGYLRDQPDGKIFDGQTQFNGEKIDNLLDDICWVNFNIQAIEGSDIYDLVMHVLTQLGWEYFIKRPSLRKYRKRLKIEEAWRMKHVDGAMQFVEELARRSRKYNAGVDIVTQDIKPFLDDPDGEAVVKNATSSIFLRLGALKDEEKAELQSVFGLSEGELEIIARKPPENEDKTSKGECVLRVGGSSAFVKIDVSDDMRAFIDTDPEYLMQNGLMPSMDQGLFFEEEDVIEESEKAPLSTEEEPTNNEDEEQEVIPT</sequence>
<feature type="compositionally biased region" description="Acidic residues" evidence="1">
    <location>
        <begin position="714"/>
        <end position="731"/>
    </location>
</feature>
<feature type="region of interest" description="Disordered" evidence="1">
    <location>
        <begin position="703"/>
        <end position="731"/>
    </location>
</feature>
<dbReference type="PANTHER" id="PTHR30121:SF6">
    <property type="entry name" value="SLR6007 PROTEIN"/>
    <property type="match status" value="1"/>
</dbReference>
<feature type="domain" description="TraG P-loop" evidence="2">
    <location>
        <begin position="494"/>
        <end position="670"/>
    </location>
</feature>
<dbReference type="InterPro" id="IPR051162">
    <property type="entry name" value="T4SS_component"/>
</dbReference>
<dbReference type="Proteomes" id="UP000468638">
    <property type="component" value="Unassembled WGS sequence"/>
</dbReference>
<dbReference type="Pfam" id="PF19044">
    <property type="entry name" value="P-loop_TraG"/>
    <property type="match status" value="1"/>
</dbReference>
<comment type="caution">
    <text evidence="3">The sequence shown here is derived from an EMBL/GenBank/DDBJ whole genome shotgun (WGS) entry which is preliminary data.</text>
</comment>
<accession>A0A6I5A575</accession>
<dbReference type="InterPro" id="IPR027417">
    <property type="entry name" value="P-loop_NTPase"/>
</dbReference>
<feature type="compositionally biased region" description="Basic and acidic residues" evidence="1">
    <location>
        <begin position="13"/>
        <end position="30"/>
    </location>
</feature>
<dbReference type="RefSeq" id="WP_160850451.1">
    <property type="nucleotide sequence ID" value="NZ_WMEQ01000017.1"/>
</dbReference>
<proteinExistence type="predicted"/>
<dbReference type="OrthoDB" id="9804380at2"/>
<dbReference type="Gene3D" id="1.10.8.730">
    <property type="match status" value="1"/>
</dbReference>
<evidence type="ECO:0000259" key="2">
    <source>
        <dbReference type="Pfam" id="PF19044"/>
    </source>
</evidence>
<dbReference type="InterPro" id="IPR043964">
    <property type="entry name" value="P-loop_TraG"/>
</dbReference>
<organism evidence="3 4">
    <name type="scientific">Pontibacillus yanchengensis</name>
    <dbReference type="NCBI Taxonomy" id="462910"/>
    <lineage>
        <taxon>Bacteria</taxon>
        <taxon>Bacillati</taxon>
        <taxon>Bacillota</taxon>
        <taxon>Bacilli</taxon>
        <taxon>Bacillales</taxon>
        <taxon>Bacillaceae</taxon>
        <taxon>Pontibacillus</taxon>
    </lineage>
</organism>
<feature type="compositionally biased region" description="Basic residues" evidence="1">
    <location>
        <begin position="1"/>
        <end position="12"/>
    </location>
</feature>
<feature type="region of interest" description="Disordered" evidence="1">
    <location>
        <begin position="1"/>
        <end position="30"/>
    </location>
</feature>